<comment type="subcellular location">
    <subcellularLocation>
        <location evidence="1">Golgi apparatus membrane</location>
        <topology evidence="1">Single-pass type II membrane protein</topology>
    </subcellularLocation>
</comment>
<feature type="region of interest" description="Disordered" evidence="6">
    <location>
        <begin position="36"/>
        <end position="57"/>
    </location>
</feature>
<evidence type="ECO:0000256" key="4">
    <source>
        <dbReference type="ARBA" id="ARBA00022968"/>
    </source>
</evidence>
<dbReference type="InterPro" id="IPR004263">
    <property type="entry name" value="Exostosin"/>
</dbReference>
<comment type="similarity">
    <text evidence="2">Belongs to the glycosyltransferase 47 family.</text>
</comment>
<keyword evidence="4" id="KW-0812">Transmembrane</keyword>
<organism evidence="9 10">
    <name type="scientific">Miscanthus lutarioriparius</name>
    <dbReference type="NCBI Taxonomy" id="422564"/>
    <lineage>
        <taxon>Eukaryota</taxon>
        <taxon>Viridiplantae</taxon>
        <taxon>Streptophyta</taxon>
        <taxon>Embryophyta</taxon>
        <taxon>Tracheophyta</taxon>
        <taxon>Spermatophyta</taxon>
        <taxon>Magnoliopsida</taxon>
        <taxon>Liliopsida</taxon>
        <taxon>Poales</taxon>
        <taxon>Poaceae</taxon>
        <taxon>PACMAD clade</taxon>
        <taxon>Panicoideae</taxon>
        <taxon>Andropogonodae</taxon>
        <taxon>Andropogoneae</taxon>
        <taxon>Saccharinae</taxon>
        <taxon>Miscanthus</taxon>
    </lineage>
</organism>
<keyword evidence="7" id="KW-0732">Signal</keyword>
<dbReference type="AlphaFoldDB" id="A0A811P0R0"/>
<evidence type="ECO:0000256" key="5">
    <source>
        <dbReference type="ARBA" id="ARBA00023034"/>
    </source>
</evidence>
<evidence type="ECO:0000256" key="1">
    <source>
        <dbReference type="ARBA" id="ARBA00004323"/>
    </source>
</evidence>
<keyword evidence="3" id="KW-0808">Transferase</keyword>
<evidence type="ECO:0000256" key="2">
    <source>
        <dbReference type="ARBA" id="ARBA00010271"/>
    </source>
</evidence>
<name>A0A811P0R0_9POAL</name>
<dbReference type="Proteomes" id="UP000604825">
    <property type="component" value="Unassembled WGS sequence"/>
</dbReference>
<evidence type="ECO:0000259" key="8">
    <source>
        <dbReference type="Pfam" id="PF03016"/>
    </source>
</evidence>
<keyword evidence="3" id="KW-0328">Glycosyltransferase</keyword>
<feature type="chain" id="PRO_5032388588" description="Exostosin GT47 domain-containing protein" evidence="7">
    <location>
        <begin position="26"/>
        <end position="365"/>
    </location>
</feature>
<evidence type="ECO:0000256" key="3">
    <source>
        <dbReference type="ARBA" id="ARBA00022676"/>
    </source>
</evidence>
<proteinExistence type="inferred from homology"/>
<evidence type="ECO:0000256" key="7">
    <source>
        <dbReference type="SAM" id="SignalP"/>
    </source>
</evidence>
<feature type="domain" description="Exostosin GT47" evidence="8">
    <location>
        <begin position="75"/>
        <end position="165"/>
    </location>
</feature>
<evidence type="ECO:0000256" key="6">
    <source>
        <dbReference type="SAM" id="MobiDB-lite"/>
    </source>
</evidence>
<evidence type="ECO:0000313" key="10">
    <source>
        <dbReference type="Proteomes" id="UP000604825"/>
    </source>
</evidence>
<dbReference type="OrthoDB" id="1924787at2759"/>
<sequence>MGAPSSRALALGAAFLLLLVALPSAFLYLTSSAAPAIPAPPSSTSSPSPPAMMGADAGAGGAGFPAWPPSAGGIRRQHSVEYWMMASLQDAGAGPEGGREVVRVRDPDAADAFFVPFFSSLSFNVHGRNMTDPDTEADRLLQVELVDILWKSKYWQWSAGRDHTLGDTQRLASLRKDVVAPYVHVVDSFLDDDPPDPFEARHTLLFFRGRTVRKDEGKIRAKLGKILKGKEGCALRIALPQAACALKYLQKVSRSSKFCLHPAGDTPSSCRLFDAIVSHCVPVIVSSRIELPLKMRLITLRQIPKKKWVDMWSKLKNVSHHYEFQYPPRKGDAVNMIWRQVRHKIPAVNLAIHRNRRLKIPDWWG</sequence>
<keyword evidence="4" id="KW-0735">Signal-anchor</keyword>
<dbReference type="EMBL" id="CAJGYO010000006">
    <property type="protein sequence ID" value="CAD6235304.1"/>
    <property type="molecule type" value="Genomic_DNA"/>
</dbReference>
<dbReference type="PANTHER" id="PTHR11062:SF48">
    <property type="entry name" value="OJ1485_B09.5 PROTEIN"/>
    <property type="match status" value="1"/>
</dbReference>
<protein>
    <recommendedName>
        <fullName evidence="8">Exostosin GT47 domain-containing protein</fullName>
    </recommendedName>
</protein>
<feature type="domain" description="Exostosin GT47" evidence="8">
    <location>
        <begin position="173"/>
        <end position="293"/>
    </location>
</feature>
<reference evidence="9" key="1">
    <citation type="submission" date="2020-10" db="EMBL/GenBank/DDBJ databases">
        <authorList>
            <person name="Han B."/>
            <person name="Lu T."/>
            <person name="Zhao Q."/>
            <person name="Huang X."/>
            <person name="Zhao Y."/>
        </authorList>
    </citation>
    <scope>NUCLEOTIDE SEQUENCE</scope>
</reference>
<evidence type="ECO:0000313" key="9">
    <source>
        <dbReference type="EMBL" id="CAD6235304.1"/>
    </source>
</evidence>
<keyword evidence="10" id="KW-1185">Reference proteome</keyword>
<gene>
    <name evidence="9" type="ORF">NCGR_LOCUS23564</name>
</gene>
<dbReference type="PANTHER" id="PTHR11062">
    <property type="entry name" value="EXOSTOSIN HEPARAN SULFATE GLYCOSYLTRANSFERASE -RELATED"/>
    <property type="match status" value="1"/>
</dbReference>
<feature type="signal peptide" evidence="7">
    <location>
        <begin position="1"/>
        <end position="25"/>
    </location>
</feature>
<dbReference type="InterPro" id="IPR040911">
    <property type="entry name" value="Exostosin_GT47"/>
</dbReference>
<feature type="compositionally biased region" description="Low complexity" evidence="6">
    <location>
        <begin position="36"/>
        <end position="56"/>
    </location>
</feature>
<dbReference type="GO" id="GO:0016757">
    <property type="term" value="F:glycosyltransferase activity"/>
    <property type="evidence" value="ECO:0007669"/>
    <property type="project" value="UniProtKB-KW"/>
</dbReference>
<accession>A0A811P0R0</accession>
<keyword evidence="5" id="KW-0333">Golgi apparatus</keyword>
<comment type="caution">
    <text evidence="9">The sequence shown here is derived from an EMBL/GenBank/DDBJ whole genome shotgun (WGS) entry which is preliminary data.</text>
</comment>
<dbReference type="Pfam" id="PF03016">
    <property type="entry name" value="Exostosin_GT47"/>
    <property type="match status" value="2"/>
</dbReference>
<dbReference type="GO" id="GO:0000139">
    <property type="term" value="C:Golgi membrane"/>
    <property type="evidence" value="ECO:0007669"/>
    <property type="project" value="UniProtKB-SubCell"/>
</dbReference>